<protein>
    <submittedName>
        <fullName evidence="1">Uncharacterized protein</fullName>
    </submittedName>
</protein>
<dbReference type="AlphaFoldDB" id="A0A8E3S8D0"/>
<keyword evidence="2" id="KW-1185">Reference proteome</keyword>
<dbReference type="Proteomes" id="UP000955338">
    <property type="component" value="Chromosome"/>
</dbReference>
<sequence>MPDEVKDAIIYLSSQLLSEEGLAYISYNVYPGWKSREIVRDLMLISSKNETNPIQKIITSKAALTNYIETIKDIDDQSVPSLCKNAQEVLDNPNDSYVFHEYLEDYNNPCYFEQFIQRVRKYNLDYLIDASILPSYNIRTQIVEGEDRIAREQINDFLFNRTFRASILTPKANAIKAKDSLNLVFAKTNLDKLEFFGQFTFEDNKIKDITGSAQYPESFTTITKELTENYPNTITTQYLIDKYPELKDIVHDQLLKLIAYASVNFTTHKLEKIKYEVGKSRLKNGYIQYFNYFANEEAPNLMPANILNGTLKLTPSHARFAVMFDGNNSVDEIIAAVKAYMQEYDLHFTQTQADGTEQKILDTDEIEKTCYTFINEIKATLELNYFFEYINH</sequence>
<reference evidence="1" key="1">
    <citation type="submission" date="2017-06" db="EMBL/GenBank/DDBJ databases">
        <title>Genome sequencing of pathogenic and non-pathogenic strains within Bisgaard taxon 40.</title>
        <authorList>
            <person name="Ladner J.T."/>
            <person name="Lovett S.P."/>
            <person name="Koroleva G."/>
            <person name="Lorch J.M."/>
        </authorList>
    </citation>
    <scope>NUCLEOTIDE SEQUENCE</scope>
    <source>
        <strain evidence="1">27576-1-I1</strain>
    </source>
</reference>
<dbReference type="RefSeq" id="WP_261920816.1">
    <property type="nucleotide sequence ID" value="NZ_CP022011.1"/>
</dbReference>
<evidence type="ECO:0000313" key="1">
    <source>
        <dbReference type="EMBL" id="QDJ14658.1"/>
    </source>
</evidence>
<organism evidence="1 2">
    <name type="scientific">Mergibacter septicus</name>
    <dbReference type="NCBI Taxonomy" id="221402"/>
    <lineage>
        <taxon>Bacteria</taxon>
        <taxon>Pseudomonadati</taxon>
        <taxon>Pseudomonadota</taxon>
        <taxon>Gammaproteobacteria</taxon>
        <taxon>Pasteurellales</taxon>
        <taxon>Pasteurellaceae</taxon>
        <taxon>Mergibacter</taxon>
    </lineage>
</organism>
<dbReference type="InterPro" id="IPR018773">
    <property type="entry name" value="MeTrfase_reg_dom_prd"/>
</dbReference>
<dbReference type="EMBL" id="CP022011">
    <property type="protein sequence ID" value="QDJ14658.1"/>
    <property type="molecule type" value="Genomic_DNA"/>
</dbReference>
<gene>
    <name evidence="1" type="ORF">CEP48_04120</name>
</gene>
<dbReference type="Pfam" id="PF10119">
    <property type="entry name" value="MethyTransf_Reg"/>
    <property type="match status" value="1"/>
</dbReference>
<proteinExistence type="predicted"/>
<accession>A0A8E3S8D0</accession>
<evidence type="ECO:0000313" key="2">
    <source>
        <dbReference type="Proteomes" id="UP000955338"/>
    </source>
</evidence>
<name>A0A8E3S8D0_9PAST</name>